<dbReference type="PANTHER" id="PTHR43899:SF13">
    <property type="entry name" value="RH59310P"/>
    <property type="match status" value="1"/>
</dbReference>
<dbReference type="RefSeq" id="WP_348608477.1">
    <property type="nucleotide sequence ID" value="NZ_CP157276.1"/>
</dbReference>
<dbReference type="InterPro" id="IPR002347">
    <property type="entry name" value="SDR_fam"/>
</dbReference>
<dbReference type="InterPro" id="IPR051019">
    <property type="entry name" value="VLCFA-Steroid_DH"/>
</dbReference>
<dbReference type="PIRSF" id="PIRSF000126">
    <property type="entry name" value="11-beta-HSD1"/>
    <property type="match status" value="1"/>
</dbReference>
<dbReference type="CDD" id="cd05233">
    <property type="entry name" value="SDR_c"/>
    <property type="match status" value="1"/>
</dbReference>
<gene>
    <name evidence="3" type="ORF">ABEU19_000631</name>
</gene>
<dbReference type="PANTHER" id="PTHR43899">
    <property type="entry name" value="RH59310P"/>
    <property type="match status" value="1"/>
</dbReference>
<reference evidence="3 4" key="1">
    <citation type="submission" date="2023-11" db="EMBL/GenBank/DDBJ databases">
        <authorList>
            <person name="Val-Calvo J."/>
            <person name="Scortti M."/>
            <person name="Vazquez-Boland J."/>
        </authorList>
    </citation>
    <scope>NUCLEOTIDE SEQUENCE [LARGE SCALE GENOMIC DNA]</scope>
    <source>
        <strain evidence="3 4">DSM 46662</strain>
    </source>
</reference>
<evidence type="ECO:0000256" key="2">
    <source>
        <dbReference type="ARBA" id="ARBA00023002"/>
    </source>
</evidence>
<protein>
    <submittedName>
        <fullName evidence="3">SDR family NAD(P)-dependent oxidoreductase</fullName>
    </submittedName>
</protein>
<name>A0ABW9FNM0_9NOCA</name>
<organism evidence="3 4">
    <name type="scientific">Prescottella soli</name>
    <dbReference type="NCBI Taxonomy" id="1543852"/>
    <lineage>
        <taxon>Bacteria</taxon>
        <taxon>Bacillati</taxon>
        <taxon>Actinomycetota</taxon>
        <taxon>Actinomycetes</taxon>
        <taxon>Mycobacteriales</taxon>
        <taxon>Nocardiaceae</taxon>
        <taxon>Prescottella</taxon>
    </lineage>
</organism>
<dbReference type="EMBL" id="JBDLNU010000001">
    <property type="protein sequence ID" value="MFM1727180.1"/>
    <property type="molecule type" value="Genomic_DNA"/>
</dbReference>
<proteinExistence type="inferred from homology"/>
<dbReference type="InterPro" id="IPR036291">
    <property type="entry name" value="NAD(P)-bd_dom_sf"/>
</dbReference>
<comment type="caution">
    <text evidence="3">The sequence shown here is derived from an EMBL/GenBank/DDBJ whole genome shotgun (WGS) entry which is preliminary data.</text>
</comment>
<dbReference type="PRINTS" id="PR00081">
    <property type="entry name" value="GDHRDH"/>
</dbReference>
<accession>A0ABW9FNM0</accession>
<dbReference type="SUPFAM" id="SSF51735">
    <property type="entry name" value="NAD(P)-binding Rossmann-fold domains"/>
    <property type="match status" value="1"/>
</dbReference>
<sequence length="267" mass="27956">MKNLRARYGPYALVTGASAGIGAEFAAQLAAAGFDLVLVARRKERLSALADRLLAEHGTVCKIIELDLGSPGAVGELSRRTQALDIGLVVAAAGVLTAGRFLDNPLDAETALVELNLVVPLQLAHAYGRRFSAQGRGAVILIASTVAFAPAPGLANYAAAKAYIASFGQALNYELRHNGVDVLTLAPGPTRTEGVDTAEGIDFTQMPLPMAPAGAVVGKALRNLGRKPLVIPGRMNKISDFIGKYATPRRMQTIIFGQLIGRATTSN</sequence>
<dbReference type="Gene3D" id="3.40.50.720">
    <property type="entry name" value="NAD(P)-binding Rossmann-like Domain"/>
    <property type="match status" value="1"/>
</dbReference>
<keyword evidence="4" id="KW-1185">Reference proteome</keyword>
<keyword evidence="2" id="KW-0560">Oxidoreductase</keyword>
<evidence type="ECO:0000313" key="3">
    <source>
        <dbReference type="EMBL" id="MFM1727180.1"/>
    </source>
</evidence>
<comment type="similarity">
    <text evidence="1">Belongs to the short-chain dehydrogenases/reductases (SDR) family.</text>
</comment>
<evidence type="ECO:0000313" key="4">
    <source>
        <dbReference type="Proteomes" id="UP001629744"/>
    </source>
</evidence>
<dbReference type="Pfam" id="PF00106">
    <property type="entry name" value="adh_short"/>
    <property type="match status" value="1"/>
</dbReference>
<evidence type="ECO:0000256" key="1">
    <source>
        <dbReference type="ARBA" id="ARBA00006484"/>
    </source>
</evidence>
<dbReference type="Proteomes" id="UP001629744">
    <property type="component" value="Unassembled WGS sequence"/>
</dbReference>